<reference evidence="2" key="1">
    <citation type="journal article" date="2014" name="Genome Announc.">
        <title>De novo whole-genome sequence and genome annotation of Lichtheimia ramosa.</title>
        <authorList>
            <person name="Linde J."/>
            <person name="Schwartze V."/>
            <person name="Binder U."/>
            <person name="Lass-Florl C."/>
            <person name="Voigt K."/>
            <person name="Horn F."/>
        </authorList>
    </citation>
    <scope>NUCLEOTIDE SEQUENCE</scope>
    <source>
        <strain evidence="2">JMRC FSU:6197</strain>
    </source>
</reference>
<dbReference type="EMBL" id="LK023313">
    <property type="protein sequence ID" value="CDS03091.1"/>
    <property type="molecule type" value="Genomic_DNA"/>
</dbReference>
<protein>
    <submittedName>
        <fullName evidence="2">Uncharacterized protein</fullName>
    </submittedName>
</protein>
<accession>A0A077W7R9</accession>
<evidence type="ECO:0000256" key="1">
    <source>
        <dbReference type="SAM" id="SignalP"/>
    </source>
</evidence>
<evidence type="ECO:0000313" key="2">
    <source>
        <dbReference type="EMBL" id="CDS03091.1"/>
    </source>
</evidence>
<dbReference type="AlphaFoldDB" id="A0A077W7R9"/>
<organism evidence="2">
    <name type="scientific">Lichtheimia ramosa</name>
    <dbReference type="NCBI Taxonomy" id="688394"/>
    <lineage>
        <taxon>Eukaryota</taxon>
        <taxon>Fungi</taxon>
        <taxon>Fungi incertae sedis</taxon>
        <taxon>Mucoromycota</taxon>
        <taxon>Mucoromycotina</taxon>
        <taxon>Mucoromycetes</taxon>
        <taxon>Mucorales</taxon>
        <taxon>Lichtheimiaceae</taxon>
        <taxon>Lichtheimia</taxon>
    </lineage>
</organism>
<feature type="chain" id="PRO_5001726302" evidence="1">
    <location>
        <begin position="20"/>
        <end position="192"/>
    </location>
</feature>
<name>A0A077W7R9_9FUNG</name>
<keyword evidence="1" id="KW-0732">Signal</keyword>
<sequence>MRTSFIVSAFAILFAFCIAGSIAQEGNPDSHYFNVTKPTPNSPYVAGQKLPLVYRVSSDSSSNILQLSITLEDPRNATNTKVLVESADISQGFSNKVDQDGATVYEHQANYDIPTNTIPGSYNVIYTNHATAHNVSIPITISAAPASSSASPSASASDSGKKSMWDTGASTKAAAAPAWAILLLAPLAAIFL</sequence>
<feature type="signal peptide" evidence="1">
    <location>
        <begin position="1"/>
        <end position="19"/>
    </location>
</feature>
<proteinExistence type="predicted"/>
<gene>
    <name evidence="2" type="ORF">LRAMOSA00493</name>
</gene>
<dbReference type="OrthoDB" id="2266604at2759"/>